<dbReference type="OrthoDB" id="9777768at2"/>
<evidence type="ECO:0000259" key="10">
    <source>
        <dbReference type="Pfam" id="PF00884"/>
    </source>
</evidence>
<dbReference type="PIRSF" id="PIRSF005091">
    <property type="entry name" value="Mmb_sulf_HI1246"/>
    <property type="match status" value="1"/>
</dbReference>
<keyword evidence="2" id="KW-1003">Cell membrane</keyword>
<dbReference type="Proteomes" id="UP000290545">
    <property type="component" value="Unassembled WGS sequence"/>
</dbReference>
<evidence type="ECO:0000256" key="9">
    <source>
        <dbReference type="SAM" id="Phobius"/>
    </source>
</evidence>
<keyword evidence="12" id="KW-1185">Reference proteome</keyword>
<comment type="caution">
    <text evidence="11">The sequence shown here is derived from an EMBL/GenBank/DDBJ whole genome shotgun (WGS) entry which is preliminary data.</text>
</comment>
<reference evidence="11 12" key="1">
    <citation type="submission" date="2019-01" db="EMBL/GenBank/DDBJ databases">
        <title>Filimonas sp. strain TTM-71.</title>
        <authorList>
            <person name="Chen W.-M."/>
        </authorList>
    </citation>
    <scope>NUCLEOTIDE SEQUENCE [LARGE SCALE GENOMIC DNA]</scope>
    <source>
        <strain evidence="11 12">TTM-71</strain>
    </source>
</reference>
<keyword evidence="4 9" id="KW-1133">Transmembrane helix</keyword>
<dbReference type="Gene3D" id="3.30.1120.80">
    <property type="match status" value="1"/>
</dbReference>
<dbReference type="CDD" id="cd16015">
    <property type="entry name" value="LTA_synthase"/>
    <property type="match status" value="1"/>
</dbReference>
<keyword evidence="7" id="KW-0479">Metal-binding</keyword>
<dbReference type="PANTHER" id="PTHR47371:SF3">
    <property type="entry name" value="PHOSPHOGLYCEROL TRANSFERASE I"/>
    <property type="match status" value="1"/>
</dbReference>
<feature type="transmembrane region" description="Helical" evidence="9">
    <location>
        <begin position="15"/>
        <end position="38"/>
    </location>
</feature>
<protein>
    <submittedName>
        <fullName evidence="11">Alkaline phosphatase family protein</fullName>
    </submittedName>
</protein>
<keyword evidence="3 9" id="KW-0812">Transmembrane</keyword>
<feature type="transmembrane region" description="Helical" evidence="9">
    <location>
        <begin position="146"/>
        <end position="164"/>
    </location>
</feature>
<evidence type="ECO:0000256" key="8">
    <source>
        <dbReference type="PIRSR" id="PIRSR005091-3"/>
    </source>
</evidence>
<sequence length="649" mass="73738">MVKEIAGTVASRSRLFLHTSVFVLSLFLASRIFFHIYYHNSFSHISFRELLRIYTGGTYFDLSALAVQNVLFIIWMCIPVNPSWQKTHNRIGLLFFAVFNGLGLALNIFDIAFFDFSHKRLTAEIFHFGGAEDNFLALAPAFFKSYWYLIVVFIGFVLIIRYFSRRYIMNYRSVPHHHKLGWITGSILTLVLWMGLMLLNFRGWLALIPIDVTDAGKYATARNIPLVLNTPFTFAKSLGHHSMPQHHYFSDQEAAKHFSPYHNAVAGSHFNRKNVVVIALESFSKEFTALSGKQQSFTPFLDSLSKESLVFTQAWANGKQSIQGIPAILASVPSVMDGAFISSQYSGNDYRALASLLDAEQYYTAFFHGANNGSFNLDAFASQAGYHDYFGRKEYNNEADYDGNWGIWDEAFLQFAGKKMSGFPQPFHTAIFTLSSHHPFSVPQKYKAQFRGSDNPITKAVQYTDHSLRVFFNSIRNLPWFQNTIFVLTADHTGMSSDPFYSNLAGQYQIPVIIYDPSQQIKKEADTATLAQCDVMPTLLGLMGYQKPYFALGNNVKQRASFAVYYTNESYNMAQGDYLLSFNGYISLSLYNIRQDSLLQHNLLHGPRDTAGPAMEQTLKAYLQYYSGSIRANKMLYANSQAWPLKRGR</sequence>
<evidence type="ECO:0000256" key="3">
    <source>
        <dbReference type="ARBA" id="ARBA00022692"/>
    </source>
</evidence>
<evidence type="ECO:0000256" key="1">
    <source>
        <dbReference type="ARBA" id="ARBA00004651"/>
    </source>
</evidence>
<dbReference type="InterPro" id="IPR012160">
    <property type="entry name" value="LtaS-like"/>
</dbReference>
<dbReference type="PANTHER" id="PTHR47371">
    <property type="entry name" value="LIPOTEICHOIC ACID SYNTHASE"/>
    <property type="match status" value="1"/>
</dbReference>
<dbReference type="GO" id="GO:0046872">
    <property type="term" value="F:metal ion binding"/>
    <property type="evidence" value="ECO:0007669"/>
    <property type="project" value="UniProtKB-KW"/>
</dbReference>
<evidence type="ECO:0000256" key="5">
    <source>
        <dbReference type="ARBA" id="ARBA00023136"/>
    </source>
</evidence>
<dbReference type="GO" id="GO:0005886">
    <property type="term" value="C:plasma membrane"/>
    <property type="evidence" value="ECO:0007669"/>
    <property type="project" value="UniProtKB-SubCell"/>
</dbReference>
<name>A0A4Q1D0Y4_9BACT</name>
<evidence type="ECO:0000313" key="11">
    <source>
        <dbReference type="EMBL" id="RXK80884.1"/>
    </source>
</evidence>
<dbReference type="Pfam" id="PF00884">
    <property type="entry name" value="Sulfatase"/>
    <property type="match status" value="1"/>
</dbReference>
<proteinExistence type="predicted"/>
<gene>
    <name evidence="11" type="ORF">ESB13_22275</name>
</gene>
<dbReference type="SUPFAM" id="SSF53649">
    <property type="entry name" value="Alkaline phosphatase-like"/>
    <property type="match status" value="1"/>
</dbReference>
<feature type="binding site" evidence="8">
    <location>
        <position position="491"/>
    </location>
    <ligand>
        <name>Mn(2+)</name>
        <dbReference type="ChEBI" id="CHEBI:29035"/>
    </ligand>
</feature>
<feature type="transmembrane region" description="Helical" evidence="9">
    <location>
        <begin position="180"/>
        <end position="199"/>
    </location>
</feature>
<feature type="binding site" evidence="8">
    <location>
        <position position="492"/>
    </location>
    <ligand>
        <name>Mn(2+)</name>
        <dbReference type="ChEBI" id="CHEBI:29035"/>
    </ligand>
</feature>
<feature type="binding site" evidence="8">
    <location>
        <position position="281"/>
    </location>
    <ligand>
        <name>Mn(2+)</name>
        <dbReference type="ChEBI" id="CHEBI:29035"/>
    </ligand>
</feature>
<feature type="transmembrane region" description="Helical" evidence="9">
    <location>
        <begin position="92"/>
        <end position="114"/>
    </location>
</feature>
<evidence type="ECO:0000256" key="7">
    <source>
        <dbReference type="PIRSR" id="PIRSR005091-2"/>
    </source>
</evidence>
<dbReference type="InterPro" id="IPR050448">
    <property type="entry name" value="OpgB/LTA_synthase_biosynth"/>
</dbReference>
<feature type="active site" evidence="6">
    <location>
        <position position="321"/>
    </location>
</feature>
<evidence type="ECO:0000256" key="6">
    <source>
        <dbReference type="PIRSR" id="PIRSR005091-1"/>
    </source>
</evidence>
<dbReference type="AlphaFoldDB" id="A0A4Q1D0Y4"/>
<feature type="transmembrane region" description="Helical" evidence="9">
    <location>
        <begin position="58"/>
        <end position="80"/>
    </location>
</feature>
<dbReference type="InterPro" id="IPR000917">
    <property type="entry name" value="Sulfatase_N"/>
</dbReference>
<dbReference type="EMBL" id="SDHZ01000005">
    <property type="protein sequence ID" value="RXK80884.1"/>
    <property type="molecule type" value="Genomic_DNA"/>
</dbReference>
<dbReference type="RefSeq" id="WP_129006021.1">
    <property type="nucleotide sequence ID" value="NZ_SDHZ01000005.1"/>
</dbReference>
<evidence type="ECO:0000313" key="12">
    <source>
        <dbReference type="Proteomes" id="UP000290545"/>
    </source>
</evidence>
<evidence type="ECO:0000256" key="4">
    <source>
        <dbReference type="ARBA" id="ARBA00022989"/>
    </source>
</evidence>
<feature type="binding site" evidence="7">
    <location>
        <position position="437"/>
    </location>
    <ligand>
        <name>substrate</name>
    </ligand>
</feature>
<evidence type="ECO:0000256" key="2">
    <source>
        <dbReference type="ARBA" id="ARBA00022475"/>
    </source>
</evidence>
<keyword evidence="5 9" id="KW-0472">Membrane</keyword>
<dbReference type="Gene3D" id="3.40.720.10">
    <property type="entry name" value="Alkaline Phosphatase, subunit A"/>
    <property type="match status" value="1"/>
</dbReference>
<dbReference type="InterPro" id="IPR017850">
    <property type="entry name" value="Alkaline_phosphatase_core_sf"/>
</dbReference>
<feature type="domain" description="Sulfatase N-terminal" evidence="10">
    <location>
        <begin position="273"/>
        <end position="545"/>
    </location>
</feature>
<organism evidence="11 12">
    <name type="scientific">Filimonas effusa</name>
    <dbReference type="NCBI Taxonomy" id="2508721"/>
    <lineage>
        <taxon>Bacteria</taxon>
        <taxon>Pseudomonadati</taxon>
        <taxon>Bacteroidota</taxon>
        <taxon>Chitinophagia</taxon>
        <taxon>Chitinophagales</taxon>
        <taxon>Chitinophagaceae</taxon>
        <taxon>Filimonas</taxon>
    </lineage>
</organism>
<keyword evidence="7" id="KW-0464">Manganese</keyword>
<accession>A0A4Q1D0Y4</accession>
<comment type="subcellular location">
    <subcellularLocation>
        <location evidence="1">Cell membrane</location>
        <topology evidence="1">Multi-pass membrane protein</topology>
    </subcellularLocation>
</comment>